<comment type="caution">
    <text evidence="2">The sequence shown here is derived from an EMBL/GenBank/DDBJ whole genome shotgun (WGS) entry which is preliminary data.</text>
</comment>
<reference evidence="2 3" key="1">
    <citation type="journal article" date="2018" name="Sci. Rep.">
        <title>Characterisation of pathogen-specific regions and novel effector candidates in Fusarium oxysporum f. sp. cepae.</title>
        <authorList>
            <person name="Armitage A.D."/>
            <person name="Taylor A."/>
            <person name="Sobczyk M.K."/>
            <person name="Baxter L."/>
            <person name="Greenfield B.P."/>
            <person name="Bates H.J."/>
            <person name="Wilson F."/>
            <person name="Jackson A.C."/>
            <person name="Ott S."/>
            <person name="Harrison R.J."/>
            <person name="Clarkson J.P."/>
        </authorList>
    </citation>
    <scope>NUCLEOTIDE SEQUENCE [LARGE SCALE GENOMIC DNA]</scope>
    <source>
        <strain evidence="2 3">FoC_Fus2</strain>
    </source>
</reference>
<protein>
    <submittedName>
        <fullName evidence="2">Uncharacterized protein</fullName>
    </submittedName>
</protein>
<proteinExistence type="predicted"/>
<name>A0A3L6NC94_FUSOX</name>
<gene>
    <name evidence="2" type="ORF">BFJ65_g11907</name>
</gene>
<organism evidence="2 3">
    <name type="scientific">Fusarium oxysporum f. sp. cepae</name>
    <dbReference type="NCBI Taxonomy" id="396571"/>
    <lineage>
        <taxon>Eukaryota</taxon>
        <taxon>Fungi</taxon>
        <taxon>Dikarya</taxon>
        <taxon>Ascomycota</taxon>
        <taxon>Pezizomycotina</taxon>
        <taxon>Sordariomycetes</taxon>
        <taxon>Hypocreomycetidae</taxon>
        <taxon>Hypocreales</taxon>
        <taxon>Nectriaceae</taxon>
        <taxon>Fusarium</taxon>
        <taxon>Fusarium oxysporum species complex</taxon>
    </lineage>
</organism>
<dbReference type="EMBL" id="MRCU01000007">
    <property type="protein sequence ID" value="RKK15372.1"/>
    <property type="molecule type" value="Genomic_DNA"/>
</dbReference>
<evidence type="ECO:0000313" key="3">
    <source>
        <dbReference type="Proteomes" id="UP000270866"/>
    </source>
</evidence>
<evidence type="ECO:0000313" key="2">
    <source>
        <dbReference type="EMBL" id="RKK15372.1"/>
    </source>
</evidence>
<feature type="compositionally biased region" description="Basic residues" evidence="1">
    <location>
        <begin position="131"/>
        <end position="140"/>
    </location>
</feature>
<dbReference type="Proteomes" id="UP000270866">
    <property type="component" value="Chromosome 9"/>
</dbReference>
<feature type="region of interest" description="Disordered" evidence="1">
    <location>
        <begin position="109"/>
        <end position="140"/>
    </location>
</feature>
<accession>A0A3L6NC94</accession>
<evidence type="ECO:0000256" key="1">
    <source>
        <dbReference type="SAM" id="MobiDB-lite"/>
    </source>
</evidence>
<dbReference type="AlphaFoldDB" id="A0A3L6NC94"/>
<sequence>MLERDRQKAQLRQWMGERQAEEEAEGLFRIVRDKVQRFMTRIPEGAGVDPTPMNWIINTRTYGKQIRYTTPQPKGSIGVETRSFTVRSGSRWGDIRYVAQFNNRGATDIGAVGNRKDRAETDTGAVGSRRYQGRRRRGGR</sequence>